<reference evidence="2 4" key="1">
    <citation type="submission" date="2024-02" db="EMBL/GenBank/DDBJ databases">
        <authorList>
            <person name="Chen Y."/>
            <person name="Shah S."/>
            <person name="Dougan E. K."/>
            <person name="Thang M."/>
            <person name="Chan C."/>
        </authorList>
    </citation>
    <scope>NUCLEOTIDE SEQUENCE [LARGE SCALE GENOMIC DNA]</scope>
</reference>
<feature type="region of interest" description="Disordered" evidence="1">
    <location>
        <begin position="1"/>
        <end position="44"/>
    </location>
</feature>
<name>A0ABP0JRQ8_9DINO</name>
<gene>
    <name evidence="2" type="ORF">SCF082_LOCUS13412</name>
    <name evidence="3" type="ORF">SCF082_LOCUS13433</name>
</gene>
<dbReference type="EMBL" id="CAXAMM010008291">
    <property type="protein sequence ID" value="CAK9016955.1"/>
    <property type="molecule type" value="Genomic_DNA"/>
</dbReference>
<feature type="compositionally biased region" description="Acidic residues" evidence="1">
    <location>
        <begin position="253"/>
        <end position="263"/>
    </location>
</feature>
<evidence type="ECO:0000313" key="3">
    <source>
        <dbReference type="EMBL" id="CAK9017003.1"/>
    </source>
</evidence>
<protein>
    <submittedName>
        <fullName evidence="2">Uncharacterized protein</fullName>
    </submittedName>
</protein>
<feature type="region of interest" description="Disordered" evidence="1">
    <location>
        <begin position="242"/>
        <end position="269"/>
    </location>
</feature>
<dbReference type="EMBL" id="CAXAMM010008313">
    <property type="protein sequence ID" value="CAK9017003.1"/>
    <property type="molecule type" value="Genomic_DNA"/>
</dbReference>
<keyword evidence="4" id="KW-1185">Reference proteome</keyword>
<evidence type="ECO:0000256" key="1">
    <source>
        <dbReference type="SAM" id="MobiDB-lite"/>
    </source>
</evidence>
<comment type="caution">
    <text evidence="2">The sequence shown here is derived from an EMBL/GenBank/DDBJ whole genome shotgun (WGS) entry which is preliminary data.</text>
</comment>
<organism evidence="2 4">
    <name type="scientific">Durusdinium trenchii</name>
    <dbReference type="NCBI Taxonomy" id="1381693"/>
    <lineage>
        <taxon>Eukaryota</taxon>
        <taxon>Sar</taxon>
        <taxon>Alveolata</taxon>
        <taxon>Dinophyceae</taxon>
        <taxon>Suessiales</taxon>
        <taxon>Symbiodiniaceae</taxon>
        <taxon>Durusdinium</taxon>
    </lineage>
</organism>
<dbReference type="Proteomes" id="UP001642464">
    <property type="component" value="Unassembled WGS sequence"/>
</dbReference>
<evidence type="ECO:0000313" key="4">
    <source>
        <dbReference type="Proteomes" id="UP001642464"/>
    </source>
</evidence>
<accession>A0ABP0JRQ8</accession>
<sequence>MDPTLMPDNQEGLEETGVPETLQYPNTPVELVEESQPEDVRVPQTSDGRVVASPAASAAPAEALGVESCTWDELRKLRSQLEYCSKCKMPVTATPVGRVTGKTSGTKLTCRQCHNTVTMLYKRWDMTKISFRDLSDKEQTDFFLKAKQLTASGDKLTVGKIQALLIRKMTEIERQTQETAVKGKYLPLSVWEKKGFDIVAIEQRAERQPSDLFGFVYRVPILELNFSHVEESVRESIMSAQRKVAPKKRKTEEAEEEENEDNDWMSISSDEGGKTKVIHVHEKCTSQKGKSKAKVKNTMSPEDLKAVRQENGKTARLCRKLQGWLEPLVKSCNKASKSRFASNDFKDEIKGAKDILKQCKKVQDNHKDKVPKTLVFEHTEEVVKDLKKSLEKHLKCVESMDNMMNGGLDSSQIARIADAAKQSQRGGGEDVD</sequence>
<proteinExistence type="predicted"/>
<evidence type="ECO:0000313" key="2">
    <source>
        <dbReference type="EMBL" id="CAK9016955.1"/>
    </source>
</evidence>